<protein>
    <submittedName>
        <fullName evidence="2">Uncharacterized protein</fullName>
    </submittedName>
</protein>
<feature type="compositionally biased region" description="Low complexity" evidence="1">
    <location>
        <begin position="273"/>
        <end position="292"/>
    </location>
</feature>
<comment type="caution">
    <text evidence="2">The sequence shown here is derived from an EMBL/GenBank/DDBJ whole genome shotgun (WGS) entry which is preliminary data.</text>
</comment>
<proteinExistence type="predicted"/>
<dbReference type="Proteomes" id="UP001642502">
    <property type="component" value="Unassembled WGS sequence"/>
</dbReference>
<keyword evidence="3" id="KW-1185">Reference proteome</keyword>
<accession>A0ABP0DA54</accession>
<evidence type="ECO:0000256" key="1">
    <source>
        <dbReference type="SAM" id="MobiDB-lite"/>
    </source>
</evidence>
<dbReference type="EMBL" id="CAWUON010000010">
    <property type="protein sequence ID" value="CAK7265110.1"/>
    <property type="molecule type" value="Genomic_DNA"/>
</dbReference>
<feature type="region of interest" description="Disordered" evidence="1">
    <location>
        <begin position="258"/>
        <end position="301"/>
    </location>
</feature>
<feature type="region of interest" description="Disordered" evidence="1">
    <location>
        <begin position="190"/>
        <end position="209"/>
    </location>
</feature>
<name>A0ABP0DA54_9PEZI</name>
<evidence type="ECO:0000313" key="3">
    <source>
        <dbReference type="Proteomes" id="UP001642502"/>
    </source>
</evidence>
<organism evidence="2 3">
    <name type="scientific">Sporothrix epigloea</name>
    <dbReference type="NCBI Taxonomy" id="1892477"/>
    <lineage>
        <taxon>Eukaryota</taxon>
        <taxon>Fungi</taxon>
        <taxon>Dikarya</taxon>
        <taxon>Ascomycota</taxon>
        <taxon>Pezizomycotina</taxon>
        <taxon>Sordariomycetes</taxon>
        <taxon>Sordariomycetidae</taxon>
        <taxon>Ophiostomatales</taxon>
        <taxon>Ophiostomataceae</taxon>
        <taxon>Sporothrix</taxon>
    </lineage>
</organism>
<evidence type="ECO:0000313" key="2">
    <source>
        <dbReference type="EMBL" id="CAK7265110.1"/>
    </source>
</evidence>
<sequence length="501" mass="50299">MVFLNTPVISKTYPVSACNHACSAPYQAEMCGGSDSSTFELLYNLYEISGSSGAGTTSTTSPLTSTTMSKAATTLESQATSDDVVGTPTTPTDGSTFTTTGIATQAPIVHAANPAVSTVDTTVFISILDCSCTDGTAPNTVVTSTVKVTATVPCSEGETNISGQCFASSTQSTPADTQTIRSSSTAAIHPALASESSPPSPSSLNSNSSALPTSLPLNISFSASSASSGAMTASSSICSESSEISSASSMSIAFSSSSITPTSPSVKTPLAVSSTPTDPSYSTSSSVSPGKGSSEGGRGHAINAALGSHKASTSLAPSHTMISSIASAPAYHSLSANSSTSSSTGYGTLANNLTAITSTISSAHNPAAFPTPAFANVSTQSSALTFALVSSPTALSSPFNNSYQYSTTEEVLITVVPLSTAPTTLSTLTSALNNHQNGPYANGTATSSRYSAPSYLSASAYASGNSMIVTAAGAPSFERASLFSKEWYLSMVALTMAFVLL</sequence>
<gene>
    <name evidence="2" type="ORF">SEPCBS119000_001337</name>
</gene>
<reference evidence="2 3" key="1">
    <citation type="submission" date="2024-01" db="EMBL/GenBank/DDBJ databases">
        <authorList>
            <person name="Allen C."/>
            <person name="Tagirdzhanova G."/>
        </authorList>
    </citation>
    <scope>NUCLEOTIDE SEQUENCE [LARGE SCALE GENOMIC DNA]</scope>
    <source>
        <strain evidence="2 3">CBS 119000</strain>
    </source>
</reference>